<keyword evidence="6 8" id="KW-0342">GTP-binding</keyword>
<evidence type="ECO:0000256" key="2">
    <source>
        <dbReference type="ARBA" id="ARBA00022741"/>
    </source>
</evidence>
<dbReference type="Proteomes" id="UP000007879">
    <property type="component" value="Unassembled WGS sequence"/>
</dbReference>
<keyword evidence="3 8" id="KW-0999">Mitochondrion inner membrane</keyword>
<dbReference type="FunFam" id="3.30.70.240:FF:000007">
    <property type="entry name" value="Translation factor GUF1, mitochondrial"/>
    <property type="match status" value="1"/>
</dbReference>
<feature type="domain" description="Tr-type G" evidence="9">
    <location>
        <begin position="42"/>
        <end position="219"/>
    </location>
</feature>
<comment type="catalytic activity">
    <reaction evidence="8">
        <text>GTP + H2O = GDP + phosphate + H(+)</text>
        <dbReference type="Rhea" id="RHEA:19669"/>
        <dbReference type="ChEBI" id="CHEBI:15377"/>
        <dbReference type="ChEBI" id="CHEBI:15378"/>
        <dbReference type="ChEBI" id="CHEBI:37565"/>
        <dbReference type="ChEBI" id="CHEBI:43474"/>
        <dbReference type="ChEBI" id="CHEBI:58189"/>
        <dbReference type="EC" id="3.6.5.n1"/>
    </reaction>
</comment>
<dbReference type="GO" id="GO:0005525">
    <property type="term" value="F:GTP binding"/>
    <property type="evidence" value="ECO:0007669"/>
    <property type="project" value="UniProtKB-UniRule"/>
</dbReference>
<dbReference type="Pfam" id="PF03144">
    <property type="entry name" value="GTP_EFTU_D2"/>
    <property type="match status" value="1"/>
</dbReference>
<accession>A0A1X7VLJ5</accession>
<dbReference type="KEGG" id="aqu:100639182"/>
<dbReference type="PANTHER" id="PTHR43512:SF7">
    <property type="entry name" value="TRANSLATION FACTOR GUF1, MITOCHONDRIAL"/>
    <property type="match status" value="1"/>
</dbReference>
<dbReference type="GO" id="GO:0005743">
    <property type="term" value="C:mitochondrial inner membrane"/>
    <property type="evidence" value="ECO:0007669"/>
    <property type="project" value="UniProtKB-SubCell"/>
</dbReference>
<dbReference type="eggNOG" id="KOG0462">
    <property type="taxonomic scope" value="Eukaryota"/>
</dbReference>
<dbReference type="NCBIfam" id="TIGR00231">
    <property type="entry name" value="small_GTP"/>
    <property type="match status" value="1"/>
</dbReference>
<evidence type="ECO:0000313" key="11">
    <source>
        <dbReference type="Proteomes" id="UP000007879"/>
    </source>
</evidence>
<evidence type="ECO:0000256" key="4">
    <source>
        <dbReference type="ARBA" id="ARBA00022801"/>
    </source>
</evidence>
<comment type="function">
    <text evidence="8">Promotes mitochondrial protein synthesis. May act as a fidelity factor of the translation reaction, by catalyzing a one-codon backward translocation of tRNAs on improperly translocated ribosomes. Binds to mitochondrial ribosomes in a GTP-dependent manner.</text>
</comment>
<dbReference type="GO" id="GO:0097177">
    <property type="term" value="F:mitochondrial ribosome binding"/>
    <property type="evidence" value="ECO:0007669"/>
    <property type="project" value="TreeGrafter"/>
</dbReference>
<dbReference type="InterPro" id="IPR013842">
    <property type="entry name" value="LepA_CTD"/>
</dbReference>
<dbReference type="GO" id="GO:0045727">
    <property type="term" value="P:positive regulation of translation"/>
    <property type="evidence" value="ECO:0007669"/>
    <property type="project" value="UniProtKB-UniRule"/>
</dbReference>
<dbReference type="PRINTS" id="PR00315">
    <property type="entry name" value="ELONGATNFCT"/>
</dbReference>
<evidence type="ECO:0000256" key="8">
    <source>
        <dbReference type="HAMAP-Rule" id="MF_03137"/>
    </source>
</evidence>
<keyword evidence="8" id="KW-0648">Protein biosynthesis</keyword>
<evidence type="ECO:0000313" key="10">
    <source>
        <dbReference type="EnsemblMetazoa" id="Aqu2.1.40690_001"/>
    </source>
</evidence>
<keyword evidence="2 8" id="KW-0547">Nucleotide-binding</keyword>
<dbReference type="InterPro" id="IPR000795">
    <property type="entry name" value="T_Tr_GTP-bd_dom"/>
</dbReference>
<dbReference type="InterPro" id="IPR004161">
    <property type="entry name" value="EFTu-like_2"/>
</dbReference>
<proteinExistence type="inferred from homology"/>
<dbReference type="InterPro" id="IPR038363">
    <property type="entry name" value="LepA_C_sf"/>
</dbReference>
<dbReference type="InterPro" id="IPR027417">
    <property type="entry name" value="P-loop_NTPase"/>
</dbReference>
<dbReference type="EnsemblMetazoa" id="XM_020008832.1">
    <property type="protein sequence ID" value="XP_019864391.1"/>
    <property type="gene ID" value="LOC100639182"/>
</dbReference>
<dbReference type="OrthoDB" id="1074at2759"/>
<dbReference type="FunFam" id="3.30.70.870:FF:000004">
    <property type="entry name" value="Translation factor GUF1, mitochondrial"/>
    <property type="match status" value="1"/>
</dbReference>
<dbReference type="InterPro" id="IPR000640">
    <property type="entry name" value="EFG_V-like"/>
</dbReference>
<reference evidence="10" key="2">
    <citation type="submission" date="2017-05" db="UniProtKB">
        <authorList>
            <consortium name="EnsemblMetazoa"/>
        </authorList>
    </citation>
    <scope>IDENTIFICATION</scope>
</reference>
<dbReference type="InterPro" id="IPR035647">
    <property type="entry name" value="EFG_III/V"/>
</dbReference>
<feature type="binding site" evidence="8">
    <location>
        <begin position="51"/>
        <end position="58"/>
    </location>
    <ligand>
        <name>GTP</name>
        <dbReference type="ChEBI" id="CHEBI:37565"/>
    </ligand>
</feature>
<dbReference type="Pfam" id="PF00679">
    <property type="entry name" value="EFG_C"/>
    <property type="match status" value="1"/>
</dbReference>
<dbReference type="SUPFAM" id="SSF54980">
    <property type="entry name" value="EF-G C-terminal domain-like"/>
    <property type="match status" value="2"/>
</dbReference>
<keyword evidence="11" id="KW-1185">Reference proteome</keyword>
<evidence type="ECO:0000259" key="9">
    <source>
        <dbReference type="PROSITE" id="PS51722"/>
    </source>
</evidence>
<dbReference type="EC" id="3.6.5.n1" evidence="8"/>
<keyword evidence="4 8" id="KW-0378">Hydrolase</keyword>
<protein>
    <recommendedName>
        <fullName evidence="8">Translation factor GUF1 homolog, mitochondrial</fullName>
        <ecNumber evidence="8">3.6.5.n1</ecNumber>
    </recommendedName>
    <alternativeName>
        <fullName evidence="8">Elongation factor 4 homolog</fullName>
        <shortName evidence="8">EF-4</shortName>
    </alternativeName>
    <alternativeName>
        <fullName evidence="8">GTPase GUF1 homolog</fullName>
    </alternativeName>
    <alternativeName>
        <fullName evidence="8">Ribosomal back-translocase</fullName>
    </alternativeName>
</protein>
<dbReference type="CDD" id="cd03709">
    <property type="entry name" value="lepA_C"/>
    <property type="match status" value="1"/>
</dbReference>
<sequence length="634" mass="69990">MWRVVPKRSFILSPSVVRLLSDAPIALQCEKGGGVGGEIGTDNIRNFGIVAHVDHGKSTLADRLLELTGTVRASPDNKQLLDRLPVERERGITVKAQTATMLYSNHMLNLIDTPGHVDFSYEVSRSLSACDGVILLVDARQGVKAQTVANYLLAADAGLTVIPAVNKIDLHNADVPETISQMCVGFGFEEDEIHKISAKLGTGVPDLLNTVISNIPPPAGRPDSPLRLLLFDSWYDKYRGVVCVVTVRDGKVSRGDLVTSIHSSKKYEVADLGLLRPQQVPQNSLSTGQVGYVILGMKDSREALIGDTICHTKCYSKVEPLPGLKPAKPMVFAGVYPMDQSEYTGLRASIERLILNDSSVSSQRDTSVALGQGWRLGFLGLLHMDVFIQRLEEEFNASVLLTTPSVPYQALMRDGSILQILNPSHFPDKNKVTEFREPIVKGTLIFPDQYLGKLLALCEERRGDQQQLVYLTSSRVMLKYILPLSEVVFDFFDQVKSISSGYASFDYEDAGYQKTKLVKLDILLNGQQVDALSCVVHADSAYSIGRSICSKLKDTIRRQLFEVAVQAAVGGRVIARESVKALRKDVTAKCYGGDITRKMKLLRQQREGKKRLKRIGNVELDRDAFLSVLKKDKK</sequence>
<dbReference type="SUPFAM" id="SSF50447">
    <property type="entry name" value="Translation proteins"/>
    <property type="match status" value="1"/>
</dbReference>
<dbReference type="InterPro" id="IPR035654">
    <property type="entry name" value="LepA_IV"/>
</dbReference>
<dbReference type="Gene3D" id="3.30.70.2570">
    <property type="entry name" value="Elongation factor 4, C-terminal domain"/>
    <property type="match status" value="1"/>
</dbReference>
<dbReference type="Gene3D" id="3.30.70.870">
    <property type="entry name" value="Elongation Factor G (Translational Gtpase), domain 3"/>
    <property type="match status" value="1"/>
</dbReference>
<evidence type="ECO:0000256" key="5">
    <source>
        <dbReference type="ARBA" id="ARBA00023128"/>
    </source>
</evidence>
<reference evidence="11" key="1">
    <citation type="journal article" date="2010" name="Nature">
        <title>The Amphimedon queenslandica genome and the evolution of animal complexity.</title>
        <authorList>
            <person name="Srivastava M."/>
            <person name="Simakov O."/>
            <person name="Chapman J."/>
            <person name="Fahey B."/>
            <person name="Gauthier M.E."/>
            <person name="Mitros T."/>
            <person name="Richards G.S."/>
            <person name="Conaco C."/>
            <person name="Dacre M."/>
            <person name="Hellsten U."/>
            <person name="Larroux C."/>
            <person name="Putnam N.H."/>
            <person name="Stanke M."/>
            <person name="Adamska M."/>
            <person name="Darling A."/>
            <person name="Degnan S.M."/>
            <person name="Oakley T.H."/>
            <person name="Plachetzki D.C."/>
            <person name="Zhai Y."/>
            <person name="Adamski M."/>
            <person name="Calcino A."/>
            <person name="Cummins S.F."/>
            <person name="Goodstein D.M."/>
            <person name="Harris C."/>
            <person name="Jackson D.J."/>
            <person name="Leys S.P."/>
            <person name="Shu S."/>
            <person name="Woodcroft B.J."/>
            <person name="Vervoort M."/>
            <person name="Kosik K.S."/>
            <person name="Manning G."/>
            <person name="Degnan B.M."/>
            <person name="Rokhsar D.S."/>
        </authorList>
    </citation>
    <scope>NUCLEOTIDE SEQUENCE [LARGE SCALE GENOMIC DNA]</scope>
</reference>
<dbReference type="STRING" id="400682.A0A1X7VLJ5"/>
<keyword evidence="7 8" id="KW-0472">Membrane</keyword>
<dbReference type="Gene3D" id="2.40.30.10">
    <property type="entry name" value="Translation factors"/>
    <property type="match status" value="1"/>
</dbReference>
<dbReference type="EnsemblMetazoa" id="Aqu2.1.40690_001">
    <property type="protein sequence ID" value="Aqu2.1.40690_001"/>
    <property type="gene ID" value="Aqu2.1.40690"/>
</dbReference>
<dbReference type="Gene3D" id="3.30.70.240">
    <property type="match status" value="1"/>
</dbReference>
<dbReference type="PROSITE" id="PS51722">
    <property type="entry name" value="G_TR_2"/>
    <property type="match status" value="1"/>
</dbReference>
<dbReference type="SUPFAM" id="SSF52540">
    <property type="entry name" value="P-loop containing nucleoside triphosphate hydrolases"/>
    <property type="match status" value="1"/>
</dbReference>
<dbReference type="InterPro" id="IPR006297">
    <property type="entry name" value="EF-4"/>
</dbReference>
<dbReference type="FunFam" id="3.30.70.2570:FF:000001">
    <property type="entry name" value="Translation factor GUF1, mitochondrial"/>
    <property type="match status" value="1"/>
</dbReference>
<dbReference type="InParanoid" id="A0A1X7VLJ5"/>
<comment type="subcellular location">
    <subcellularLocation>
        <location evidence="8">Mitochondrion inner membrane</location>
        <topology evidence="8">Peripheral membrane protein</topology>
        <orientation evidence="8">Matrix side</orientation>
    </subcellularLocation>
</comment>
<dbReference type="CDD" id="cd16260">
    <property type="entry name" value="EF4_III"/>
    <property type="match status" value="1"/>
</dbReference>
<dbReference type="AlphaFoldDB" id="A0A1X7VLJ5"/>
<gene>
    <name evidence="10" type="primary">100639182</name>
</gene>
<dbReference type="GO" id="GO:0006412">
    <property type="term" value="P:translation"/>
    <property type="evidence" value="ECO:0007669"/>
    <property type="project" value="UniProtKB-KW"/>
</dbReference>
<dbReference type="InterPro" id="IPR005225">
    <property type="entry name" value="Small_GTP-bd"/>
</dbReference>
<evidence type="ECO:0000256" key="6">
    <source>
        <dbReference type="ARBA" id="ARBA00023134"/>
    </source>
</evidence>
<dbReference type="CDD" id="cd03699">
    <property type="entry name" value="EF4_II"/>
    <property type="match status" value="1"/>
</dbReference>
<dbReference type="HAMAP" id="MF_00071">
    <property type="entry name" value="LepA"/>
    <property type="match status" value="1"/>
</dbReference>
<dbReference type="GO" id="GO:0005759">
    <property type="term" value="C:mitochondrial matrix"/>
    <property type="evidence" value="ECO:0007669"/>
    <property type="project" value="UniProtKB-UniRule"/>
</dbReference>
<dbReference type="InterPro" id="IPR009000">
    <property type="entry name" value="Transl_B-barrel_sf"/>
</dbReference>
<evidence type="ECO:0000256" key="1">
    <source>
        <dbReference type="ARBA" id="ARBA00005454"/>
    </source>
</evidence>
<dbReference type="FunFam" id="3.40.50.300:FF:000078">
    <property type="entry name" value="Elongation factor 4"/>
    <property type="match status" value="1"/>
</dbReference>
<dbReference type="Gene3D" id="3.40.50.300">
    <property type="entry name" value="P-loop containing nucleotide triphosphate hydrolases"/>
    <property type="match status" value="1"/>
</dbReference>
<dbReference type="PANTHER" id="PTHR43512">
    <property type="entry name" value="TRANSLATION FACTOR GUF1-RELATED"/>
    <property type="match status" value="1"/>
</dbReference>
<dbReference type="InterPro" id="IPR031157">
    <property type="entry name" value="G_TR_CS"/>
</dbReference>
<comment type="similarity">
    <text evidence="1">Belongs to the TRAFAC class translation factor GTPase superfamily. Classic translation factor GTPase family. LepA subfamily.</text>
</comment>
<dbReference type="Pfam" id="PF06421">
    <property type="entry name" value="LepA_C"/>
    <property type="match status" value="1"/>
</dbReference>
<keyword evidence="5 8" id="KW-0496">Mitochondrion</keyword>
<dbReference type="FunFam" id="2.40.30.10:FF:000015">
    <property type="entry name" value="Translation factor GUF1, mitochondrial"/>
    <property type="match status" value="1"/>
</dbReference>
<evidence type="ECO:0000256" key="3">
    <source>
        <dbReference type="ARBA" id="ARBA00022792"/>
    </source>
</evidence>
<organism evidence="10">
    <name type="scientific">Amphimedon queenslandica</name>
    <name type="common">Sponge</name>
    <dbReference type="NCBI Taxonomy" id="400682"/>
    <lineage>
        <taxon>Eukaryota</taxon>
        <taxon>Metazoa</taxon>
        <taxon>Porifera</taxon>
        <taxon>Demospongiae</taxon>
        <taxon>Heteroscleromorpha</taxon>
        <taxon>Haplosclerida</taxon>
        <taxon>Niphatidae</taxon>
        <taxon>Amphimedon</taxon>
    </lineage>
</organism>
<feature type="binding site" evidence="8">
    <location>
        <begin position="112"/>
        <end position="116"/>
    </location>
    <ligand>
        <name>GTP</name>
        <dbReference type="ChEBI" id="CHEBI:37565"/>
    </ligand>
</feature>
<evidence type="ECO:0000256" key="7">
    <source>
        <dbReference type="ARBA" id="ARBA00023136"/>
    </source>
</evidence>
<dbReference type="Pfam" id="PF00009">
    <property type="entry name" value="GTP_EFTU"/>
    <property type="match status" value="1"/>
</dbReference>
<feature type="binding site" evidence="8">
    <location>
        <begin position="166"/>
        <end position="169"/>
    </location>
    <ligand>
        <name>GTP</name>
        <dbReference type="ChEBI" id="CHEBI:37565"/>
    </ligand>
</feature>
<dbReference type="GO" id="GO:0003924">
    <property type="term" value="F:GTPase activity"/>
    <property type="evidence" value="ECO:0007669"/>
    <property type="project" value="UniProtKB-UniRule"/>
</dbReference>
<dbReference type="NCBIfam" id="TIGR01393">
    <property type="entry name" value="lepA"/>
    <property type="match status" value="1"/>
</dbReference>
<dbReference type="PROSITE" id="PS00301">
    <property type="entry name" value="G_TR_1"/>
    <property type="match status" value="1"/>
</dbReference>
<comment type="similarity">
    <text evidence="8">Belongs to the GTP-binding elongation factor family. LepA subfamily.</text>
</comment>
<name>A0A1X7VLJ5_AMPQE</name>